<name>A0A0U0ZKP6_9MYCO</name>
<accession>A0A0U0ZKP6</accession>
<organism evidence="3 4">
    <name type="scientific">Mycobacteroides abscessus</name>
    <dbReference type="NCBI Taxonomy" id="36809"/>
    <lineage>
        <taxon>Bacteria</taxon>
        <taxon>Bacillati</taxon>
        <taxon>Actinomycetota</taxon>
        <taxon>Actinomycetes</taxon>
        <taxon>Mycobacteriales</taxon>
        <taxon>Mycobacteriaceae</taxon>
        <taxon>Mycobacteroides</taxon>
    </lineage>
</organism>
<evidence type="ECO:0000313" key="3">
    <source>
        <dbReference type="EMBL" id="CPV43209.1"/>
    </source>
</evidence>
<dbReference type="Pfam" id="PF00239">
    <property type="entry name" value="Resolvase"/>
    <property type="match status" value="1"/>
</dbReference>
<dbReference type="InterPro" id="IPR050639">
    <property type="entry name" value="SSR_resolvase"/>
</dbReference>
<dbReference type="Pfam" id="PF07508">
    <property type="entry name" value="Recombinase"/>
    <property type="match status" value="1"/>
</dbReference>
<keyword evidence="1" id="KW-0238">DNA-binding</keyword>
<dbReference type="InterPro" id="IPR025827">
    <property type="entry name" value="Zn_ribbon_recom_dom"/>
</dbReference>
<dbReference type="RefSeq" id="WP_016892590.1">
    <property type="nucleotide sequence ID" value="NZ_CSWP01000002.1"/>
</dbReference>
<dbReference type="SMART" id="SM00857">
    <property type="entry name" value="Resolvase"/>
    <property type="match status" value="1"/>
</dbReference>
<evidence type="ECO:0000256" key="2">
    <source>
        <dbReference type="ARBA" id="ARBA00023172"/>
    </source>
</evidence>
<dbReference type="PROSITE" id="PS51737">
    <property type="entry name" value="RECOMBINASE_DNA_BIND"/>
    <property type="match status" value="1"/>
</dbReference>
<dbReference type="Gene3D" id="3.90.1750.20">
    <property type="entry name" value="Putative Large Serine Recombinase, Chain B, Domain 2"/>
    <property type="match status" value="1"/>
</dbReference>
<dbReference type="InterPro" id="IPR006119">
    <property type="entry name" value="Resolv_N"/>
</dbReference>
<protein>
    <submittedName>
        <fullName evidence="3">Phage Integrase</fullName>
    </submittedName>
</protein>
<dbReference type="AlphaFoldDB" id="A0A0U0ZKP6"/>
<evidence type="ECO:0000313" key="4">
    <source>
        <dbReference type="Proteomes" id="UP000045782"/>
    </source>
</evidence>
<dbReference type="GO" id="GO:0000150">
    <property type="term" value="F:DNA strand exchange activity"/>
    <property type="evidence" value="ECO:0007669"/>
    <property type="project" value="InterPro"/>
</dbReference>
<dbReference type="Pfam" id="PF13408">
    <property type="entry name" value="Zn_ribbon_recom"/>
    <property type="match status" value="1"/>
</dbReference>
<dbReference type="EMBL" id="CSWP01000002">
    <property type="protein sequence ID" value="CPV43209.1"/>
    <property type="molecule type" value="Genomic_DNA"/>
</dbReference>
<dbReference type="PROSITE" id="PS51736">
    <property type="entry name" value="RECOMBINASES_3"/>
    <property type="match status" value="1"/>
</dbReference>
<dbReference type="Gene3D" id="3.40.50.1390">
    <property type="entry name" value="Resolvase, N-terminal catalytic domain"/>
    <property type="match status" value="1"/>
</dbReference>
<dbReference type="InterPro" id="IPR036162">
    <property type="entry name" value="Resolvase-like_N_sf"/>
</dbReference>
<dbReference type="SUPFAM" id="SSF53041">
    <property type="entry name" value="Resolvase-like"/>
    <property type="match status" value="1"/>
</dbReference>
<dbReference type="GO" id="GO:0003677">
    <property type="term" value="F:DNA binding"/>
    <property type="evidence" value="ECO:0007669"/>
    <property type="project" value="UniProtKB-KW"/>
</dbReference>
<sequence length="502" mass="56312">MENQPKRALIVTRLSRVTEATTSPERQMEICQVLCDDRGYEVVGHAEDLDVSGSVDPFDRRRRPNIARWLANEAEPFDVIVVYRVDRLTRSLRHLQKLVHWAEDNDKLVVSATEPHFDMTTPFAPVLIALIGTVAQMELEAIRERNSSAARHNIRAGRWRGGQPPWGYVSSNASGEWRLVPCPEQVELINEVAARVLGGEPLQRIAHDLTSRGIPTPKGRTEWNVTPLKRSLTSEAMLGYVMSGDKPLRNDDGSPIIRAEPILSREVFDRVKVELESRSRRGEPTKRSSSLLLRVLYCGVCQLPAYQFNGGSHSKSPRYRCSSTGKSTKCENLTVRMDLADQAFTENLLDMFGDSERLERIWDTGSDHSAELADINEVLEDLTGLLGTGPYKAGTPQRIALDARIAALATRQTALSAEAVRPSGWVWKPTGEMFAEWWDNQDTESRNVWLRSMNIKVTYNNSSGAVTWGLDWGDLKKFEEQLKFGKSAQQAVRQVTGAYPAP</sequence>
<dbReference type="PANTHER" id="PTHR30461">
    <property type="entry name" value="DNA-INVERTASE FROM LAMBDOID PROPHAGE"/>
    <property type="match status" value="1"/>
</dbReference>
<dbReference type="InterPro" id="IPR038109">
    <property type="entry name" value="DNA_bind_recomb_sf"/>
</dbReference>
<dbReference type="CDD" id="cd00338">
    <property type="entry name" value="Ser_Recombinase"/>
    <property type="match status" value="1"/>
</dbReference>
<dbReference type="Proteomes" id="UP000045782">
    <property type="component" value="Unassembled WGS sequence"/>
</dbReference>
<gene>
    <name evidence="3" type="ORF">ERS075579_01470</name>
</gene>
<reference evidence="3 4" key="1">
    <citation type="submission" date="2015-03" db="EMBL/GenBank/DDBJ databases">
        <authorList>
            <person name="Murphy D."/>
        </authorList>
    </citation>
    <scope>NUCLEOTIDE SEQUENCE [LARGE SCALE GENOMIC DNA]</scope>
    <source>
        <strain evidence="3 4">PAP088</strain>
    </source>
</reference>
<evidence type="ECO:0000256" key="1">
    <source>
        <dbReference type="ARBA" id="ARBA00023125"/>
    </source>
</evidence>
<keyword evidence="2" id="KW-0233">DNA recombination</keyword>
<proteinExistence type="predicted"/>
<dbReference type="InterPro" id="IPR011109">
    <property type="entry name" value="DNA_bind_recombinase_dom"/>
</dbReference>
<dbReference type="PANTHER" id="PTHR30461:SF2">
    <property type="entry name" value="SERINE RECOMBINASE PINE-RELATED"/>
    <property type="match status" value="1"/>
</dbReference>